<dbReference type="GO" id="GO:0019646">
    <property type="term" value="P:aerobic electron transport chain"/>
    <property type="evidence" value="ECO:0007669"/>
    <property type="project" value="TreeGrafter"/>
</dbReference>
<evidence type="ECO:0000256" key="3">
    <source>
        <dbReference type="ARBA" id="ARBA00022475"/>
    </source>
</evidence>
<dbReference type="PANTHER" id="PTHR43141:SF4">
    <property type="entry name" value="CYTOCHROME BD2 SUBUNIT II"/>
    <property type="match status" value="1"/>
</dbReference>
<evidence type="ECO:0000256" key="6">
    <source>
        <dbReference type="ARBA" id="ARBA00023136"/>
    </source>
</evidence>
<dbReference type="PANTHER" id="PTHR43141">
    <property type="entry name" value="CYTOCHROME BD2 SUBUNIT II"/>
    <property type="match status" value="1"/>
</dbReference>
<evidence type="ECO:0000256" key="7">
    <source>
        <dbReference type="SAM" id="Phobius"/>
    </source>
</evidence>
<evidence type="ECO:0000313" key="8">
    <source>
        <dbReference type="EMBL" id="GLY67155.1"/>
    </source>
</evidence>
<comment type="similarity">
    <text evidence="2">Belongs to the cytochrome ubiquinol oxidase subunit 2 family.</text>
</comment>
<feature type="transmembrane region" description="Helical" evidence="7">
    <location>
        <begin position="6"/>
        <end position="30"/>
    </location>
</feature>
<evidence type="ECO:0000256" key="5">
    <source>
        <dbReference type="ARBA" id="ARBA00022989"/>
    </source>
</evidence>
<evidence type="ECO:0000256" key="4">
    <source>
        <dbReference type="ARBA" id="ARBA00022692"/>
    </source>
</evidence>
<feature type="transmembrane region" description="Helical" evidence="7">
    <location>
        <begin position="228"/>
        <end position="249"/>
    </location>
</feature>
<dbReference type="Pfam" id="PF02322">
    <property type="entry name" value="Cyt_bd_oxida_II"/>
    <property type="match status" value="1"/>
</dbReference>
<organism evidence="8 9">
    <name type="scientific">Amycolatopsis taiwanensis</name>
    <dbReference type="NCBI Taxonomy" id="342230"/>
    <lineage>
        <taxon>Bacteria</taxon>
        <taxon>Bacillati</taxon>
        <taxon>Actinomycetota</taxon>
        <taxon>Actinomycetes</taxon>
        <taxon>Pseudonocardiales</taxon>
        <taxon>Pseudonocardiaceae</taxon>
        <taxon>Amycolatopsis</taxon>
    </lineage>
</organism>
<feature type="transmembrane region" description="Helical" evidence="7">
    <location>
        <begin position="261"/>
        <end position="281"/>
    </location>
</feature>
<name>A0A9W6R2F7_9PSEU</name>
<reference evidence="8" key="1">
    <citation type="submission" date="2023-03" db="EMBL/GenBank/DDBJ databases">
        <title>Amycolatopsis taiwanensis NBRC 103393.</title>
        <authorList>
            <person name="Ichikawa N."/>
            <person name="Sato H."/>
            <person name="Tonouchi N."/>
        </authorList>
    </citation>
    <scope>NUCLEOTIDE SEQUENCE</scope>
    <source>
        <strain evidence="8">NBRC 103393</strain>
    </source>
</reference>
<keyword evidence="9" id="KW-1185">Reference proteome</keyword>
<feature type="transmembrane region" description="Helical" evidence="7">
    <location>
        <begin position="80"/>
        <end position="100"/>
    </location>
</feature>
<feature type="transmembrane region" description="Helical" evidence="7">
    <location>
        <begin position="301"/>
        <end position="326"/>
    </location>
</feature>
<dbReference type="InterPro" id="IPR003317">
    <property type="entry name" value="Cyt-d_oxidase_su2"/>
</dbReference>
<protein>
    <submittedName>
        <fullName evidence="8">Cytochrome D ubiquinol oxidase subunit II</fullName>
    </submittedName>
</protein>
<feature type="transmembrane region" description="Helical" evidence="7">
    <location>
        <begin position="156"/>
        <end position="177"/>
    </location>
</feature>
<dbReference type="GO" id="GO:0070069">
    <property type="term" value="C:cytochrome complex"/>
    <property type="evidence" value="ECO:0007669"/>
    <property type="project" value="TreeGrafter"/>
</dbReference>
<proteinExistence type="inferred from homology"/>
<gene>
    <name evidence="8" type="ORF">Atai01_37740</name>
</gene>
<dbReference type="GO" id="GO:0005886">
    <property type="term" value="C:plasma membrane"/>
    <property type="evidence" value="ECO:0007669"/>
    <property type="project" value="UniProtKB-SubCell"/>
</dbReference>
<dbReference type="Proteomes" id="UP001165136">
    <property type="component" value="Unassembled WGS sequence"/>
</dbReference>
<keyword evidence="6 7" id="KW-0472">Membrane</keyword>
<sequence>MSAVVLFLAIICYALFAGADFGAGIWDLFAGGTERGQRPRATIDASVTPVWEGNHVWIIFGLVVIWTAFPIAFASIMTALFVPLFLSVAGIFFRGIGFAFRHEAERLPSRRMWGAMFASASLVAPFFLGTVIGAVATGRVRAHSVGNDFAAWTNPVALVTGVLFVCACAYIGAVYLVGDAEHRGETDLVSYFSRRALAAGLATGVVAAINMYLMSTGAPYVFGRLVGPALPMVALSVAAGIATLGLLVLRRDTLLGIRRYNLLRITGALAVVSVIVAWGWAQYPWLLPGTLTLVDGSASSSALWALLAVALLAVVIVAPSLVYLYWLQQHERLVESEAADDLRRRLGLAEPRAVPVGPAEPPPPEHHGRLGLAIVGASVAIRLIRRLFRHGR</sequence>
<dbReference type="EMBL" id="BSTI01000007">
    <property type="protein sequence ID" value="GLY67155.1"/>
    <property type="molecule type" value="Genomic_DNA"/>
</dbReference>
<evidence type="ECO:0000256" key="1">
    <source>
        <dbReference type="ARBA" id="ARBA00004651"/>
    </source>
</evidence>
<keyword evidence="3" id="KW-1003">Cell membrane</keyword>
<keyword evidence="5 7" id="KW-1133">Transmembrane helix</keyword>
<dbReference type="GO" id="GO:0016682">
    <property type="term" value="F:oxidoreductase activity, acting on diphenols and related substances as donors, oxygen as acceptor"/>
    <property type="evidence" value="ECO:0007669"/>
    <property type="project" value="TreeGrafter"/>
</dbReference>
<feature type="transmembrane region" description="Helical" evidence="7">
    <location>
        <begin position="112"/>
        <end position="136"/>
    </location>
</feature>
<feature type="transmembrane region" description="Helical" evidence="7">
    <location>
        <begin position="197"/>
        <end position="222"/>
    </location>
</feature>
<comment type="subcellular location">
    <subcellularLocation>
        <location evidence="1">Cell membrane</location>
        <topology evidence="1">Multi-pass membrane protein</topology>
    </subcellularLocation>
</comment>
<comment type="caution">
    <text evidence="8">The sequence shown here is derived from an EMBL/GenBank/DDBJ whole genome shotgun (WGS) entry which is preliminary data.</text>
</comment>
<keyword evidence="4 7" id="KW-0812">Transmembrane</keyword>
<accession>A0A9W6R2F7</accession>
<dbReference type="GO" id="GO:0009055">
    <property type="term" value="F:electron transfer activity"/>
    <property type="evidence" value="ECO:0007669"/>
    <property type="project" value="TreeGrafter"/>
</dbReference>
<dbReference type="AlphaFoldDB" id="A0A9W6R2F7"/>
<evidence type="ECO:0000256" key="2">
    <source>
        <dbReference type="ARBA" id="ARBA00007543"/>
    </source>
</evidence>
<evidence type="ECO:0000313" key="9">
    <source>
        <dbReference type="Proteomes" id="UP001165136"/>
    </source>
</evidence>